<dbReference type="PIRSF" id="PIRSF031509">
    <property type="entry name" value="Cell_wall_LiaF/YvqF"/>
    <property type="match status" value="1"/>
</dbReference>
<dbReference type="EMBL" id="JACXSI010000002">
    <property type="protein sequence ID" value="MBD3107027.1"/>
    <property type="molecule type" value="Genomic_DNA"/>
</dbReference>
<sequence length="245" mass="27922">MVQKTKSDLFYNFLLFAIVIILIEIAFFNEGFLFSAFISAIFIYYGKKRYHRTIGKLSLFIGGATALLTILNMVTFKFLLLAIFLLLVYRFFQSKKHPAIYKASNANGEQQNAEPEQIHKKPLLFKNTIIGGQSTPNKVYEWNDINIQSGIGEFVVDLSETVLPKGESVICIRNLFGSVHIYVPFELEVEIVHSVAVGNVKIFNNEEPKMFNQNIHYHTSQYDQAEQKLKIVTSTVVGSLEVKRV</sequence>
<evidence type="ECO:0000256" key="1">
    <source>
        <dbReference type="SAM" id="Phobius"/>
    </source>
</evidence>
<evidence type="ECO:0000313" key="3">
    <source>
        <dbReference type="EMBL" id="MBD3107027.1"/>
    </source>
</evidence>
<dbReference type="RefSeq" id="WP_190996575.1">
    <property type="nucleotide sequence ID" value="NZ_JACXSI010000002.1"/>
</dbReference>
<protein>
    <submittedName>
        <fullName evidence="3">Cell wall-active antibiotics response protein</fullName>
    </submittedName>
</protein>
<feature type="domain" description="Cell wall-active antibiotics response LiaF-like C-terminal" evidence="2">
    <location>
        <begin position="129"/>
        <end position="242"/>
    </location>
</feature>
<evidence type="ECO:0000313" key="4">
    <source>
        <dbReference type="Proteomes" id="UP000602076"/>
    </source>
</evidence>
<dbReference type="NCBIfam" id="NF040535">
    <property type="entry name" value="LiaF_C_term"/>
    <property type="match status" value="1"/>
</dbReference>
<keyword evidence="1" id="KW-0472">Membrane</keyword>
<dbReference type="InterPro" id="IPR024425">
    <property type="entry name" value="LiaF-like_C"/>
</dbReference>
<accession>A0A927CSE4</accession>
<keyword evidence="1" id="KW-1133">Transmembrane helix</keyword>
<evidence type="ECO:0000259" key="2">
    <source>
        <dbReference type="Pfam" id="PF09922"/>
    </source>
</evidence>
<dbReference type="GO" id="GO:0016020">
    <property type="term" value="C:membrane"/>
    <property type="evidence" value="ECO:0007669"/>
    <property type="project" value="InterPro"/>
</dbReference>
<name>A0A927CSE4_9BACI</name>
<proteinExistence type="predicted"/>
<keyword evidence="4" id="KW-1185">Reference proteome</keyword>
<organism evidence="3 4">
    <name type="scientific">Peribacillus faecalis</name>
    <dbReference type="NCBI Taxonomy" id="2772559"/>
    <lineage>
        <taxon>Bacteria</taxon>
        <taxon>Bacillati</taxon>
        <taxon>Bacillota</taxon>
        <taxon>Bacilli</taxon>
        <taxon>Bacillales</taxon>
        <taxon>Bacillaceae</taxon>
        <taxon>Peribacillus</taxon>
    </lineage>
</organism>
<reference evidence="3" key="1">
    <citation type="submission" date="2020-09" db="EMBL/GenBank/DDBJ databases">
        <title>Bacillus faecalis sp. nov., a moderately halophilic bacterium isolated from cow faeces.</title>
        <authorList>
            <person name="Jiang L."/>
            <person name="Lee J."/>
        </authorList>
    </citation>
    <scope>NUCLEOTIDE SEQUENCE</scope>
    <source>
        <strain evidence="3">AGMB 02131</strain>
    </source>
</reference>
<dbReference type="Pfam" id="PF09922">
    <property type="entry name" value="LiaF-like_C"/>
    <property type="match status" value="1"/>
</dbReference>
<feature type="transmembrane region" description="Helical" evidence="1">
    <location>
        <begin position="12"/>
        <end position="45"/>
    </location>
</feature>
<gene>
    <name evidence="3" type="ORF">IEO70_01430</name>
</gene>
<feature type="transmembrane region" description="Helical" evidence="1">
    <location>
        <begin position="57"/>
        <end position="89"/>
    </location>
</feature>
<dbReference type="Proteomes" id="UP000602076">
    <property type="component" value="Unassembled WGS sequence"/>
</dbReference>
<dbReference type="AlphaFoldDB" id="A0A927CSE4"/>
<dbReference type="InterPro" id="IPR016975">
    <property type="entry name" value="Cell_wall_LiaF"/>
</dbReference>
<keyword evidence="1" id="KW-0812">Transmembrane</keyword>
<dbReference type="InterPro" id="IPR047793">
    <property type="entry name" value="LiaF_C"/>
</dbReference>
<comment type="caution">
    <text evidence="3">The sequence shown here is derived from an EMBL/GenBank/DDBJ whole genome shotgun (WGS) entry which is preliminary data.</text>
</comment>